<sequence length="603" mass="67045">MLKEVRVIMAKVIGIYSLAALLLVLAGAQAATNERPENRDELIANCRTVSSCMALLDTAMPADGYGIYDSDIDDIRKVLKARFGDEAKYALIEKAQGDDPAWQNFASAVLSGWGDWKESDVELLAPVLSKDSGGWIARVLGDIGTEEAIELLVADLRKAGFQSQTGWALYQIGPKVLDRMLPLLELPSNEELPPDAPYTEGWHVVRDLLAEFGHSATLVADNWIAVALDERETTSRRIAALRGLSAMNGYLDGRTDPLHLLLDSEEAAIADQVYKTLVATHDPFVARQYAEDCQPSNIRWERYRSSFLCIRELSEFGSNAAIAGDLILPFLSSVNAEEQLYGIEALGLIGYQPAIPEIEKFLSSPDWRQVYAAVRALGHLKSRASVPLIEEATKEHWQYRVRYHGKNTVDLIIRNQPYTEDLDSLQTVTFYSGFGNYDNLFGYDEDCGWNVWEYGDAETLTFEDAEPVTEVELSGGRLLASDEGEFGGELSWHPDGGEPVVLIPDNTYNIFPIEGGFITIHGISHISINYGFAAKVWRDESGPWQAEEIARFTSVGRDSKRLGPETFAAWTYPQPIIFKADGIIEAAQCDYAARPENWKGNEW</sequence>
<dbReference type="Gene3D" id="1.25.10.10">
    <property type="entry name" value="Leucine-rich Repeat Variant"/>
    <property type="match status" value="1"/>
</dbReference>
<keyword evidence="1" id="KW-0732">Signal</keyword>
<feature type="chain" id="PRO_5035247771" description="HEAT repeat domain-containing protein" evidence="1">
    <location>
        <begin position="31"/>
        <end position="603"/>
    </location>
</feature>
<dbReference type="SUPFAM" id="SSF48371">
    <property type="entry name" value="ARM repeat"/>
    <property type="match status" value="1"/>
</dbReference>
<dbReference type="InterPro" id="IPR011989">
    <property type="entry name" value="ARM-like"/>
</dbReference>
<reference evidence="2" key="1">
    <citation type="journal article" date="2014" name="Int. J. Syst. Evol. Microbiol.">
        <title>Complete genome sequence of Corynebacterium casei LMG S-19264T (=DSM 44701T), isolated from a smear-ripened cheese.</title>
        <authorList>
            <consortium name="US DOE Joint Genome Institute (JGI-PGF)"/>
            <person name="Walter F."/>
            <person name="Albersmeier A."/>
            <person name="Kalinowski J."/>
            <person name="Ruckert C."/>
        </authorList>
    </citation>
    <scope>NUCLEOTIDE SEQUENCE</scope>
    <source>
        <strain evidence="2">CGMCC 1.14984</strain>
    </source>
</reference>
<dbReference type="Proteomes" id="UP000621856">
    <property type="component" value="Unassembled WGS sequence"/>
</dbReference>
<evidence type="ECO:0008006" key="4">
    <source>
        <dbReference type="Google" id="ProtNLM"/>
    </source>
</evidence>
<proteinExistence type="predicted"/>
<dbReference type="EMBL" id="BMGZ01000002">
    <property type="protein sequence ID" value="GGH99657.1"/>
    <property type="molecule type" value="Genomic_DNA"/>
</dbReference>
<dbReference type="InterPro" id="IPR016024">
    <property type="entry name" value="ARM-type_fold"/>
</dbReference>
<gene>
    <name evidence="2" type="ORF">GCM10011355_26130</name>
</gene>
<reference evidence="2" key="2">
    <citation type="submission" date="2020-09" db="EMBL/GenBank/DDBJ databases">
        <authorList>
            <person name="Sun Q."/>
            <person name="Zhou Y."/>
        </authorList>
    </citation>
    <scope>NUCLEOTIDE SEQUENCE</scope>
    <source>
        <strain evidence="2">CGMCC 1.14984</strain>
    </source>
</reference>
<comment type="caution">
    <text evidence="2">The sequence shown here is derived from an EMBL/GenBank/DDBJ whole genome shotgun (WGS) entry which is preliminary data.</text>
</comment>
<organism evidence="2 3">
    <name type="scientific">Aquisalinus luteolus</name>
    <dbReference type="NCBI Taxonomy" id="1566827"/>
    <lineage>
        <taxon>Bacteria</taxon>
        <taxon>Pseudomonadati</taxon>
        <taxon>Pseudomonadota</taxon>
        <taxon>Alphaproteobacteria</taxon>
        <taxon>Parvularculales</taxon>
        <taxon>Parvularculaceae</taxon>
        <taxon>Aquisalinus</taxon>
    </lineage>
</organism>
<dbReference type="Pfam" id="PF13646">
    <property type="entry name" value="HEAT_2"/>
    <property type="match status" value="1"/>
</dbReference>
<name>A0A8J3A510_9PROT</name>
<accession>A0A8J3A510</accession>
<protein>
    <recommendedName>
        <fullName evidence="4">HEAT repeat domain-containing protein</fullName>
    </recommendedName>
</protein>
<evidence type="ECO:0000313" key="3">
    <source>
        <dbReference type="Proteomes" id="UP000621856"/>
    </source>
</evidence>
<feature type="signal peptide" evidence="1">
    <location>
        <begin position="1"/>
        <end position="30"/>
    </location>
</feature>
<evidence type="ECO:0000256" key="1">
    <source>
        <dbReference type="SAM" id="SignalP"/>
    </source>
</evidence>
<dbReference type="AlphaFoldDB" id="A0A8J3A510"/>
<evidence type="ECO:0000313" key="2">
    <source>
        <dbReference type="EMBL" id="GGH99657.1"/>
    </source>
</evidence>